<dbReference type="InterPro" id="IPR004358">
    <property type="entry name" value="Sig_transdc_His_kin-like_C"/>
</dbReference>
<dbReference type="RefSeq" id="WP_218127066.1">
    <property type="nucleotide sequence ID" value="NZ_FNFO01000004.1"/>
</dbReference>
<evidence type="ECO:0000256" key="1">
    <source>
        <dbReference type="ARBA" id="ARBA00000085"/>
    </source>
</evidence>
<evidence type="ECO:0000256" key="3">
    <source>
        <dbReference type="ARBA" id="ARBA00022553"/>
    </source>
</evidence>
<dbReference type="Pfam" id="PF00072">
    <property type="entry name" value="Response_reg"/>
    <property type="match status" value="1"/>
</dbReference>
<keyword evidence="5" id="KW-0238">DNA-binding</keyword>
<dbReference type="CDD" id="cd00082">
    <property type="entry name" value="HisKA"/>
    <property type="match status" value="1"/>
</dbReference>
<keyword evidence="4" id="KW-0805">Transcription regulation</keyword>
<gene>
    <name evidence="12" type="ORF">SAMN05421823_104477</name>
</gene>
<dbReference type="Proteomes" id="UP000198510">
    <property type="component" value="Unassembled WGS sequence"/>
</dbReference>
<feature type="modified residue" description="4-aspartylphosphate" evidence="7">
    <location>
        <position position="1150"/>
    </location>
</feature>
<dbReference type="InterPro" id="IPR005467">
    <property type="entry name" value="His_kinase_dom"/>
</dbReference>
<dbReference type="InterPro" id="IPR018062">
    <property type="entry name" value="HTH_AraC-typ_CS"/>
</dbReference>
<dbReference type="FunFam" id="1.10.287.130:FF:000045">
    <property type="entry name" value="Two-component system sensor histidine kinase/response regulator"/>
    <property type="match status" value="1"/>
</dbReference>
<dbReference type="InterPro" id="IPR003594">
    <property type="entry name" value="HATPase_dom"/>
</dbReference>
<protein>
    <recommendedName>
        <fullName evidence="2">histidine kinase</fullName>
        <ecNumber evidence="2">2.7.13.3</ecNumber>
    </recommendedName>
</protein>
<dbReference type="InterPro" id="IPR015943">
    <property type="entry name" value="WD40/YVTN_repeat-like_dom_sf"/>
</dbReference>
<dbReference type="InterPro" id="IPR018060">
    <property type="entry name" value="HTH_AraC"/>
</dbReference>
<evidence type="ECO:0000259" key="10">
    <source>
        <dbReference type="PROSITE" id="PS50109"/>
    </source>
</evidence>
<dbReference type="SMART" id="SM00342">
    <property type="entry name" value="HTH_ARAC"/>
    <property type="match status" value="1"/>
</dbReference>
<evidence type="ECO:0000259" key="9">
    <source>
        <dbReference type="PROSITE" id="PS01124"/>
    </source>
</evidence>
<dbReference type="Gene3D" id="1.10.10.60">
    <property type="entry name" value="Homeodomain-like"/>
    <property type="match status" value="1"/>
</dbReference>
<dbReference type="SMART" id="SM00388">
    <property type="entry name" value="HisKA"/>
    <property type="match status" value="1"/>
</dbReference>
<dbReference type="InterPro" id="IPR011006">
    <property type="entry name" value="CheY-like_superfamily"/>
</dbReference>
<dbReference type="EC" id="2.7.13.3" evidence="2"/>
<dbReference type="PROSITE" id="PS01124">
    <property type="entry name" value="HTH_ARAC_FAMILY_2"/>
    <property type="match status" value="1"/>
</dbReference>
<dbReference type="SUPFAM" id="SSF46689">
    <property type="entry name" value="Homeodomain-like"/>
    <property type="match status" value="1"/>
</dbReference>
<dbReference type="PRINTS" id="PR00344">
    <property type="entry name" value="BCTRLSENSOR"/>
</dbReference>
<dbReference type="GO" id="GO:0003700">
    <property type="term" value="F:DNA-binding transcription factor activity"/>
    <property type="evidence" value="ECO:0007669"/>
    <property type="project" value="InterPro"/>
</dbReference>
<dbReference type="Gene3D" id="3.40.50.2300">
    <property type="match status" value="1"/>
</dbReference>
<dbReference type="InterPro" id="IPR011110">
    <property type="entry name" value="Reg_prop"/>
</dbReference>
<dbReference type="Pfam" id="PF12833">
    <property type="entry name" value="HTH_18"/>
    <property type="match status" value="1"/>
</dbReference>
<evidence type="ECO:0000256" key="5">
    <source>
        <dbReference type="ARBA" id="ARBA00023125"/>
    </source>
</evidence>
<dbReference type="PROSITE" id="PS50109">
    <property type="entry name" value="HIS_KIN"/>
    <property type="match status" value="1"/>
</dbReference>
<dbReference type="SMART" id="SM00387">
    <property type="entry name" value="HATPase_c"/>
    <property type="match status" value="1"/>
</dbReference>
<dbReference type="FunFam" id="3.40.50.2300:FF:000138">
    <property type="entry name" value="Two-component system sensor histidine kinase/response regulator"/>
    <property type="match status" value="1"/>
</dbReference>
<keyword evidence="6" id="KW-0804">Transcription</keyword>
<evidence type="ECO:0000256" key="7">
    <source>
        <dbReference type="PROSITE-ProRule" id="PRU00169"/>
    </source>
</evidence>
<dbReference type="Gene3D" id="2.130.10.10">
    <property type="entry name" value="YVTN repeat-like/Quinoprotein amine dehydrogenase"/>
    <property type="match status" value="2"/>
</dbReference>
<dbReference type="SMART" id="SM00448">
    <property type="entry name" value="REC"/>
    <property type="match status" value="1"/>
</dbReference>
<evidence type="ECO:0000256" key="4">
    <source>
        <dbReference type="ARBA" id="ARBA00023015"/>
    </source>
</evidence>
<dbReference type="PROSITE" id="PS00041">
    <property type="entry name" value="HTH_ARAC_FAMILY_1"/>
    <property type="match status" value="1"/>
</dbReference>
<dbReference type="InterPro" id="IPR036890">
    <property type="entry name" value="HATPase_C_sf"/>
</dbReference>
<dbReference type="Pfam" id="PF07495">
    <property type="entry name" value="Y_Y_Y"/>
    <property type="match status" value="1"/>
</dbReference>
<comment type="catalytic activity">
    <reaction evidence="1">
        <text>ATP + protein L-histidine = ADP + protein N-phospho-L-histidine.</text>
        <dbReference type="EC" id="2.7.13.3"/>
    </reaction>
</comment>
<dbReference type="InterPro" id="IPR013783">
    <property type="entry name" value="Ig-like_fold"/>
</dbReference>
<dbReference type="PROSITE" id="PS50110">
    <property type="entry name" value="RESPONSE_REGULATORY"/>
    <property type="match status" value="1"/>
</dbReference>
<proteinExistence type="predicted"/>
<keyword evidence="12" id="KW-0808">Transferase</keyword>
<dbReference type="SUPFAM" id="SSF52172">
    <property type="entry name" value="CheY-like"/>
    <property type="match status" value="1"/>
</dbReference>
<dbReference type="GO" id="GO:0043565">
    <property type="term" value="F:sequence-specific DNA binding"/>
    <property type="evidence" value="ECO:0007669"/>
    <property type="project" value="InterPro"/>
</dbReference>
<dbReference type="SUPFAM" id="SSF63829">
    <property type="entry name" value="Calcium-dependent phosphotriesterase"/>
    <property type="match status" value="3"/>
</dbReference>
<feature type="region of interest" description="Disordered" evidence="8">
    <location>
        <begin position="1062"/>
        <end position="1095"/>
    </location>
</feature>
<dbReference type="Gene3D" id="3.30.565.10">
    <property type="entry name" value="Histidine kinase-like ATPase, C-terminal domain"/>
    <property type="match status" value="1"/>
</dbReference>
<evidence type="ECO:0000313" key="13">
    <source>
        <dbReference type="Proteomes" id="UP000198510"/>
    </source>
</evidence>
<feature type="domain" description="HTH araC/xylS-type" evidence="9">
    <location>
        <begin position="1251"/>
        <end position="1350"/>
    </location>
</feature>
<feature type="domain" description="Histidine kinase" evidence="10">
    <location>
        <begin position="834"/>
        <end position="1058"/>
    </location>
</feature>
<name>A0A1G9HM55_9BACT</name>
<dbReference type="InterPro" id="IPR001789">
    <property type="entry name" value="Sig_transdc_resp-reg_receiver"/>
</dbReference>
<dbReference type="InterPro" id="IPR011123">
    <property type="entry name" value="Y_Y_Y"/>
</dbReference>
<accession>A0A1G9HM55</accession>
<keyword evidence="3 7" id="KW-0597">Phosphoprotein</keyword>
<organism evidence="12 13">
    <name type="scientific">Catalinimonas alkaloidigena</name>
    <dbReference type="NCBI Taxonomy" id="1075417"/>
    <lineage>
        <taxon>Bacteria</taxon>
        <taxon>Pseudomonadati</taxon>
        <taxon>Bacteroidota</taxon>
        <taxon>Cytophagia</taxon>
        <taxon>Cytophagales</taxon>
        <taxon>Catalimonadaceae</taxon>
        <taxon>Catalinimonas</taxon>
    </lineage>
</organism>
<dbReference type="Pfam" id="PF07494">
    <property type="entry name" value="Reg_prop"/>
    <property type="match status" value="3"/>
</dbReference>
<evidence type="ECO:0000256" key="2">
    <source>
        <dbReference type="ARBA" id="ARBA00012438"/>
    </source>
</evidence>
<dbReference type="Pfam" id="PF02518">
    <property type="entry name" value="HATPase_c"/>
    <property type="match status" value="1"/>
</dbReference>
<dbReference type="EMBL" id="FNFO01000004">
    <property type="protein sequence ID" value="SDL14009.1"/>
    <property type="molecule type" value="Genomic_DNA"/>
</dbReference>
<dbReference type="GO" id="GO:0000155">
    <property type="term" value="F:phosphorelay sensor kinase activity"/>
    <property type="evidence" value="ECO:0007669"/>
    <property type="project" value="InterPro"/>
</dbReference>
<dbReference type="Pfam" id="PF00512">
    <property type="entry name" value="HisKA"/>
    <property type="match status" value="1"/>
</dbReference>
<feature type="domain" description="Response regulatory" evidence="11">
    <location>
        <begin position="1102"/>
        <end position="1217"/>
    </location>
</feature>
<dbReference type="SUPFAM" id="SSF47384">
    <property type="entry name" value="Homodimeric domain of signal transducing histidine kinase"/>
    <property type="match status" value="1"/>
</dbReference>
<evidence type="ECO:0000259" key="11">
    <source>
        <dbReference type="PROSITE" id="PS50110"/>
    </source>
</evidence>
<dbReference type="CDD" id="cd00146">
    <property type="entry name" value="PKD"/>
    <property type="match status" value="1"/>
</dbReference>
<keyword evidence="12" id="KW-0418">Kinase</keyword>
<dbReference type="Gene3D" id="2.60.40.10">
    <property type="entry name" value="Immunoglobulins"/>
    <property type="match status" value="1"/>
</dbReference>
<evidence type="ECO:0000256" key="8">
    <source>
        <dbReference type="SAM" id="MobiDB-lite"/>
    </source>
</evidence>
<dbReference type="CDD" id="cd17574">
    <property type="entry name" value="REC_OmpR"/>
    <property type="match status" value="1"/>
</dbReference>
<dbReference type="InterPro" id="IPR003661">
    <property type="entry name" value="HisK_dim/P_dom"/>
</dbReference>
<evidence type="ECO:0000256" key="6">
    <source>
        <dbReference type="ARBA" id="ARBA00023163"/>
    </source>
</evidence>
<dbReference type="STRING" id="1075417.SAMN05421823_104477"/>
<dbReference type="InterPro" id="IPR036097">
    <property type="entry name" value="HisK_dim/P_sf"/>
</dbReference>
<dbReference type="Gene3D" id="1.10.287.130">
    <property type="match status" value="1"/>
</dbReference>
<dbReference type="PANTHER" id="PTHR43547:SF2">
    <property type="entry name" value="HYBRID SIGNAL TRANSDUCTION HISTIDINE KINASE C"/>
    <property type="match status" value="1"/>
</dbReference>
<dbReference type="InterPro" id="IPR009057">
    <property type="entry name" value="Homeodomain-like_sf"/>
</dbReference>
<reference evidence="12 13" key="1">
    <citation type="submission" date="2016-10" db="EMBL/GenBank/DDBJ databases">
        <authorList>
            <person name="de Groot N.N."/>
        </authorList>
    </citation>
    <scope>NUCLEOTIDE SEQUENCE [LARGE SCALE GENOMIC DNA]</scope>
    <source>
        <strain evidence="12 13">DSM 25186</strain>
    </source>
</reference>
<dbReference type="PANTHER" id="PTHR43547">
    <property type="entry name" value="TWO-COMPONENT HISTIDINE KINASE"/>
    <property type="match status" value="1"/>
</dbReference>
<evidence type="ECO:0000313" key="12">
    <source>
        <dbReference type="EMBL" id="SDL14009.1"/>
    </source>
</evidence>
<sequence>MIHRYVLTIFLLGWSLTGFAQPGKLFSADQELSNSLVRDIHQDHNRIIWIATEDGLNRYDGAKFTLYKHRIGDTTSLSHNQVHMLFEDSRGNFFIGFYNGLQQYDCATDTFRRVPLLLEGGADYKAHVTAMLERRNGEVLIATSGHGIFSLKQEQDRWVGRQLRLPVGSMLIRDLFEDQAQNLWVATQDNGLTCLRPNGHVDTYFRQQEHLRHTLSSICQDRAGTVYAGTLNGLYAYAPDADQFRPVAAPTNTRLPINTLYLGREGHLYLGTEGEGLKVYDVGQQKISDEAFHVSTFDFTKTKVSTVLEDQAGNLWIGIYQKGVMLLPAMTNNFRYIGYKSVSRNLIGSSNVMSVYKDHAGTLWVGTDGDGLYGIAPDGKVKAHFAPSSQAHAVPATIMCIFEDSDRTLWLGSYQNGLAKLNRETGVCTYVNDRLSHALQPPRIFHLVEDARKNLWIGTMGAGLFCMNLTTEKVTQYEAVSGEQYRPETNVLHNSWINTLLLTPDEKLYIGTFDGFGCLDLATQSFTSTYGTNRLLSGHIVYAFHEDAQGTIWMGTEEGLAYIDRDTHQLSVYTQDDGLPSDVIKSLVGDPAGNLWMGTNHGISKFSLRERQFINYYAQDGVQGNEFSLGAAFMGPEGQLVFGGLNGITYFYPDEIIDQAKELHVRIAGFYLHDQPIHKGSRSGNREIINTSVMNAETFHLSHKDNAFTLEFSALEFYNPERITYLYAMDDGDWVALRPGTDNVTFTNLAPGTYRFRVKAKDYTTYSAPKEIQIVIAPPWYFSTWANVGYGALLFLIALLVVQQVRQRQRTRQKMREHLHAKQINEAKLQFFINIAHEIRTPMSLIISPLKKLMTADDDRERRQDYDTMHRNSERILRLINQLMDVRKIDKGQMQLRFQEREMVQYLRDICALFEEQAQSHHLRFTFLPAVEEVPVWVDPDHFDKVMINVLANAFKFTPERGTVAVALSTGEDTQPGTGFRRYVEIVVSDSGPGIPEHALETVFECFYQGPASSAQPGTGIGLHLTRSLVQLHHGTIQAENNADGQGCRFRIKLPLGSEHLSSAERENRPSARPKPQPLVPVVAPFGPSAGSTKGKATTKRRVLVVDDDAEIRRYLCRELATDYTVLESANGREALTLALSKRPDLIISDVMMPEMDGITLCRKIKQNVNINHAPVVLLTARSEEEDNLEGLGIGADAYLVKPFNLDMLKVTVQNLIQNRALLRNSFSGNQQQKDKVHKVELKSADEKLLKKFMDIMNEQLANPALSVEMIASQIGISRVHLHRKLKELTNQSTSDLMRNIRLQQAATLLASKPLNVSEVAFAVGFTNPAYFSNAFKDLYGMSPTHYRETHLDSEASAPNVTRL</sequence>
<dbReference type="SUPFAM" id="SSF55874">
    <property type="entry name" value="ATPase domain of HSP90 chaperone/DNA topoisomerase II/histidine kinase"/>
    <property type="match status" value="1"/>
</dbReference>
<keyword evidence="13" id="KW-1185">Reference proteome</keyword>